<feature type="non-terminal residue" evidence="2">
    <location>
        <position position="108"/>
    </location>
</feature>
<evidence type="ECO:0000313" key="2">
    <source>
        <dbReference type="EMBL" id="KAE8970639.1"/>
    </source>
</evidence>
<protein>
    <submittedName>
        <fullName evidence="2">Uncharacterized protein</fullName>
    </submittedName>
</protein>
<feature type="compositionally biased region" description="Polar residues" evidence="1">
    <location>
        <begin position="8"/>
        <end position="35"/>
    </location>
</feature>
<organism evidence="2 3">
    <name type="scientific">Phytophthora rubi</name>
    <dbReference type="NCBI Taxonomy" id="129364"/>
    <lineage>
        <taxon>Eukaryota</taxon>
        <taxon>Sar</taxon>
        <taxon>Stramenopiles</taxon>
        <taxon>Oomycota</taxon>
        <taxon>Peronosporomycetes</taxon>
        <taxon>Peronosporales</taxon>
        <taxon>Peronosporaceae</taxon>
        <taxon>Phytophthora</taxon>
    </lineage>
</organism>
<gene>
    <name evidence="2" type="ORF">PR002_g27056</name>
</gene>
<evidence type="ECO:0000256" key="1">
    <source>
        <dbReference type="SAM" id="MobiDB-lite"/>
    </source>
</evidence>
<sequence length="108" mass="11161">MRAPLPLTQPSQAPTPSVQASLPLTQPSQAPTPSVQASLPSLLPLTQPSQAPTPSVHASLLLTQPSQSSQETMPARTQPTQFATPAMSLPLTQSSQLELGITGASDVN</sequence>
<proteinExistence type="predicted"/>
<name>A0A6A3HK47_9STRA</name>
<dbReference type="AlphaFoldDB" id="A0A6A3HK47"/>
<feature type="compositionally biased region" description="Low complexity" evidence="1">
    <location>
        <begin position="36"/>
        <end position="70"/>
    </location>
</feature>
<dbReference type="EMBL" id="QXFU01004114">
    <property type="protein sequence ID" value="KAE8970639.1"/>
    <property type="molecule type" value="Genomic_DNA"/>
</dbReference>
<dbReference type="Proteomes" id="UP000435112">
    <property type="component" value="Unassembled WGS sequence"/>
</dbReference>
<evidence type="ECO:0000313" key="3">
    <source>
        <dbReference type="Proteomes" id="UP000435112"/>
    </source>
</evidence>
<comment type="caution">
    <text evidence="2">The sequence shown here is derived from an EMBL/GenBank/DDBJ whole genome shotgun (WGS) entry which is preliminary data.</text>
</comment>
<feature type="compositionally biased region" description="Polar residues" evidence="1">
    <location>
        <begin position="71"/>
        <end position="83"/>
    </location>
</feature>
<reference evidence="2 3" key="1">
    <citation type="submission" date="2018-09" db="EMBL/GenBank/DDBJ databases">
        <title>Genomic investigation of the strawberry pathogen Phytophthora fragariae indicates pathogenicity is determined by transcriptional variation in three key races.</title>
        <authorList>
            <person name="Adams T.M."/>
            <person name="Armitage A.D."/>
            <person name="Sobczyk M.K."/>
            <person name="Bates H.J."/>
            <person name="Dunwell J.M."/>
            <person name="Nellist C.F."/>
            <person name="Harrison R.J."/>
        </authorList>
    </citation>
    <scope>NUCLEOTIDE SEQUENCE [LARGE SCALE GENOMIC DNA]</scope>
    <source>
        <strain evidence="2 3">SCRP324</strain>
    </source>
</reference>
<feature type="region of interest" description="Disordered" evidence="1">
    <location>
        <begin position="1"/>
        <end position="108"/>
    </location>
</feature>
<accession>A0A6A3HK47</accession>